<accession>A0ABP9THS2</accession>
<organism evidence="9 10">
    <name type="scientific">Paeniglutamicibacter antarcticus</name>
    <dbReference type="NCBI Taxonomy" id="494023"/>
    <lineage>
        <taxon>Bacteria</taxon>
        <taxon>Bacillati</taxon>
        <taxon>Actinomycetota</taxon>
        <taxon>Actinomycetes</taxon>
        <taxon>Micrococcales</taxon>
        <taxon>Micrococcaceae</taxon>
        <taxon>Paeniglutamicibacter</taxon>
    </lineage>
</organism>
<dbReference type="Proteomes" id="UP001501257">
    <property type="component" value="Unassembled WGS sequence"/>
</dbReference>
<evidence type="ECO:0000256" key="2">
    <source>
        <dbReference type="ARBA" id="ARBA00011881"/>
    </source>
</evidence>
<dbReference type="Gene3D" id="2.60.120.10">
    <property type="entry name" value="Jelly Rolls"/>
    <property type="match status" value="1"/>
</dbReference>
<dbReference type="EMBL" id="BAABLK010000005">
    <property type="protein sequence ID" value="GAA5225706.1"/>
    <property type="molecule type" value="Genomic_DNA"/>
</dbReference>
<dbReference type="InterPro" id="IPR036513">
    <property type="entry name" value="STAS_dom_sf"/>
</dbReference>
<dbReference type="InterPro" id="IPR002645">
    <property type="entry name" value="STAS_dom"/>
</dbReference>
<gene>
    <name evidence="6 9" type="primary">glsA</name>
    <name evidence="9" type="ORF">GCM10025778_02360</name>
</gene>
<comment type="similarity">
    <text evidence="1 6">Belongs to the glutaminase family.</text>
</comment>
<keyword evidence="6" id="KW-0007">Acetylation</keyword>
<dbReference type="NCBIfam" id="TIGR03814">
    <property type="entry name" value="Gln_ase"/>
    <property type="match status" value="1"/>
</dbReference>
<dbReference type="CDD" id="cd07042">
    <property type="entry name" value="STAS_SulP_like_sulfate_transporter"/>
    <property type="match status" value="1"/>
</dbReference>
<evidence type="ECO:0000256" key="3">
    <source>
        <dbReference type="ARBA" id="ARBA00012918"/>
    </source>
</evidence>
<comment type="caution">
    <text evidence="9">The sequence shown here is derived from an EMBL/GenBank/DDBJ whole genome shotgun (WGS) entry which is preliminary data.</text>
</comment>
<feature type="binding site" evidence="6">
    <location>
        <position position="157"/>
    </location>
    <ligand>
        <name>substrate</name>
    </ligand>
</feature>
<dbReference type="Gene3D" id="3.30.750.24">
    <property type="entry name" value="STAS domain"/>
    <property type="match status" value="1"/>
</dbReference>
<protein>
    <recommendedName>
        <fullName evidence="3 6">Glutaminase</fullName>
        <ecNumber evidence="3 6">3.5.1.2</ecNumber>
    </recommendedName>
</protein>
<dbReference type="InterPro" id="IPR018490">
    <property type="entry name" value="cNMP-bd_dom_sf"/>
</dbReference>
<feature type="binding site" evidence="6">
    <location>
        <position position="240"/>
    </location>
    <ligand>
        <name>substrate</name>
    </ligand>
</feature>
<dbReference type="Pfam" id="PF04960">
    <property type="entry name" value="Glutaminase"/>
    <property type="match status" value="1"/>
</dbReference>
<dbReference type="Pfam" id="PF01740">
    <property type="entry name" value="STAS"/>
    <property type="match status" value="1"/>
</dbReference>
<dbReference type="RefSeq" id="WP_210101845.1">
    <property type="nucleotide sequence ID" value="NZ_BAABLK010000005.1"/>
</dbReference>
<feature type="binding site" evidence="6">
    <location>
        <position position="258"/>
    </location>
    <ligand>
        <name>substrate</name>
    </ligand>
</feature>
<reference evidence="10" key="1">
    <citation type="journal article" date="2019" name="Int. J. Syst. Evol. Microbiol.">
        <title>The Global Catalogue of Microorganisms (GCM) 10K type strain sequencing project: providing services to taxonomists for standard genome sequencing and annotation.</title>
        <authorList>
            <consortium name="The Broad Institute Genomics Platform"/>
            <consortium name="The Broad Institute Genome Sequencing Center for Infectious Disease"/>
            <person name="Wu L."/>
            <person name="Ma J."/>
        </authorList>
    </citation>
    <scope>NUCLEOTIDE SEQUENCE [LARGE SCALE GENOMIC DNA]</scope>
    <source>
        <strain evidence="10">JCM 18952</strain>
    </source>
</reference>
<dbReference type="PANTHER" id="PTHR12544">
    <property type="entry name" value="GLUTAMINASE"/>
    <property type="match status" value="1"/>
</dbReference>
<feature type="binding site" evidence="6">
    <location>
        <position position="64"/>
    </location>
    <ligand>
        <name>substrate</name>
    </ligand>
</feature>
<evidence type="ECO:0000259" key="8">
    <source>
        <dbReference type="PROSITE" id="PS50801"/>
    </source>
</evidence>
<dbReference type="HAMAP" id="MF_00313">
    <property type="entry name" value="Glutaminase"/>
    <property type="match status" value="1"/>
</dbReference>
<keyword evidence="10" id="KW-1185">Reference proteome</keyword>
<feature type="binding site" evidence="6">
    <location>
        <position position="114"/>
    </location>
    <ligand>
        <name>substrate</name>
    </ligand>
</feature>
<evidence type="ECO:0000256" key="1">
    <source>
        <dbReference type="ARBA" id="ARBA00011076"/>
    </source>
</evidence>
<name>A0ABP9THS2_9MICC</name>
<dbReference type="EC" id="3.5.1.2" evidence="3 6"/>
<feature type="domain" description="Cyclic nucleotide-binding" evidence="7">
    <location>
        <begin position="459"/>
        <end position="560"/>
    </location>
</feature>
<evidence type="ECO:0000256" key="6">
    <source>
        <dbReference type="HAMAP-Rule" id="MF_00313"/>
    </source>
</evidence>
<dbReference type="PROSITE" id="PS50042">
    <property type="entry name" value="CNMP_BINDING_3"/>
    <property type="match status" value="1"/>
</dbReference>
<dbReference type="SMART" id="SM00100">
    <property type="entry name" value="cNMP"/>
    <property type="match status" value="1"/>
</dbReference>
<dbReference type="InterPro" id="IPR015868">
    <property type="entry name" value="Glutaminase"/>
</dbReference>
<dbReference type="InterPro" id="IPR014710">
    <property type="entry name" value="RmlC-like_jellyroll"/>
</dbReference>
<dbReference type="PANTHER" id="PTHR12544:SF29">
    <property type="entry name" value="GLUTAMINASE"/>
    <property type="match status" value="1"/>
</dbReference>
<dbReference type="InterPro" id="IPR012338">
    <property type="entry name" value="Beta-lactam/transpept-like"/>
</dbReference>
<dbReference type="SUPFAM" id="SSF56601">
    <property type="entry name" value="beta-lactamase/transpeptidase-like"/>
    <property type="match status" value="1"/>
</dbReference>
<evidence type="ECO:0000259" key="7">
    <source>
        <dbReference type="PROSITE" id="PS50042"/>
    </source>
</evidence>
<dbReference type="CDD" id="cd00038">
    <property type="entry name" value="CAP_ED"/>
    <property type="match status" value="1"/>
</dbReference>
<proteinExistence type="inferred from homology"/>
<dbReference type="Gene3D" id="3.40.710.10">
    <property type="entry name" value="DD-peptidase/beta-lactamase superfamily"/>
    <property type="match status" value="1"/>
</dbReference>
<feature type="domain" description="STAS" evidence="8">
    <location>
        <begin position="346"/>
        <end position="410"/>
    </location>
</feature>
<comment type="subunit">
    <text evidence="2 6">Homotetramer.</text>
</comment>
<dbReference type="SUPFAM" id="SSF52091">
    <property type="entry name" value="SpoIIaa-like"/>
    <property type="match status" value="1"/>
</dbReference>
<evidence type="ECO:0000256" key="4">
    <source>
        <dbReference type="ARBA" id="ARBA00022801"/>
    </source>
</evidence>
<feature type="binding site" evidence="6">
    <location>
        <position position="164"/>
    </location>
    <ligand>
        <name>substrate</name>
    </ligand>
</feature>
<dbReference type="SUPFAM" id="SSF51206">
    <property type="entry name" value="cAMP-binding domain-like"/>
    <property type="match status" value="1"/>
</dbReference>
<feature type="binding site" evidence="6">
    <location>
        <position position="188"/>
    </location>
    <ligand>
        <name>substrate</name>
    </ligand>
</feature>
<evidence type="ECO:0000313" key="9">
    <source>
        <dbReference type="EMBL" id="GAA5225706.1"/>
    </source>
</evidence>
<comment type="catalytic activity">
    <reaction evidence="5 6">
        <text>L-glutamine + H2O = L-glutamate + NH4(+)</text>
        <dbReference type="Rhea" id="RHEA:15889"/>
        <dbReference type="ChEBI" id="CHEBI:15377"/>
        <dbReference type="ChEBI" id="CHEBI:28938"/>
        <dbReference type="ChEBI" id="CHEBI:29985"/>
        <dbReference type="ChEBI" id="CHEBI:58359"/>
        <dbReference type="EC" id="3.5.1.2"/>
    </reaction>
</comment>
<evidence type="ECO:0000256" key="5">
    <source>
        <dbReference type="ARBA" id="ARBA00049534"/>
    </source>
</evidence>
<evidence type="ECO:0000313" key="10">
    <source>
        <dbReference type="Proteomes" id="UP001501257"/>
    </source>
</evidence>
<dbReference type="Pfam" id="PF00027">
    <property type="entry name" value="cNMP_binding"/>
    <property type="match status" value="1"/>
</dbReference>
<sequence length="595" mass="64600">MRSPIDIYLADLYDDLVGLSAGTTYQGIPAMADADNSKFAIAMATVDGHVYQIGDAELEFSIQSISKPFSYALALDDIGLDAVDEKIDVEPSGDAFNEISLARNTGRPANAMINAGAITTISLIRDRDTPRFERILDHFSAAAGRRLKLNESLYASEALTGHRNRALAYLLRSFDIIETDPTPVLEDYFRACSVMVNTHDLALMAATLANGGTQPATGVQVMSKDAVQRTLSVMTTCGMYDDAGAWIAAVGLPAKSGVGGGLIAVLPGQLGLAIYSPALDEHGSSVRGVAASERISSDMGLHFVRAARLGRSAIRENYDITQVPSHIRHTEAAENLLEEFGERAHIIELAGDLLFAGTESMVREVSELDEWVELVILDLRRVDEVDTIAVEMILQLHRELTAEGRTLALVQERHFEALESLRSFSSRNNAVEWAQSTLLQRHGTPEMMPEKVAVRDFAALAPLDEADIALLESLMEETRIEDGRIVRRTGQEFGGVYFILSGKVFTSSVQEGKPVRHSTLSAGMTFGEIALGSDGEQSTRVTSMGQLHLKVLSAEAITALEAENPGAALRFWKAIARDAYTRVESAIKDASYPLQ</sequence>
<keyword evidence="4 6" id="KW-0378">Hydrolase</keyword>
<dbReference type="PROSITE" id="PS50801">
    <property type="entry name" value="STAS"/>
    <property type="match status" value="1"/>
</dbReference>
<dbReference type="InterPro" id="IPR000595">
    <property type="entry name" value="cNMP-bd_dom"/>
</dbReference>